<dbReference type="InterPro" id="IPR038323">
    <property type="entry name" value="ArAE_1_C_sf"/>
</dbReference>
<evidence type="ECO:0000256" key="4">
    <source>
        <dbReference type="ARBA" id="ARBA00022989"/>
    </source>
</evidence>
<dbReference type="PANTHER" id="PTHR40064">
    <property type="entry name" value="MEMBRANE PROTEIN-RELATED"/>
    <property type="match status" value="1"/>
</dbReference>
<organism evidence="8 9">
    <name type="scientific">Jeotgalibaca arthritidis</name>
    <dbReference type="NCBI Taxonomy" id="1868794"/>
    <lineage>
        <taxon>Bacteria</taxon>
        <taxon>Bacillati</taxon>
        <taxon>Bacillota</taxon>
        <taxon>Bacilli</taxon>
        <taxon>Lactobacillales</taxon>
        <taxon>Carnobacteriaceae</taxon>
        <taxon>Jeotgalibaca</taxon>
    </lineage>
</organism>
<feature type="transmembrane region" description="Helical" evidence="6">
    <location>
        <begin position="123"/>
        <end position="141"/>
    </location>
</feature>
<dbReference type="Pfam" id="PF11728">
    <property type="entry name" value="ArAE_1_C"/>
    <property type="match status" value="1"/>
</dbReference>
<proteinExistence type="predicted"/>
<feature type="domain" description="Putative aromatic acid exporter C-terminal" evidence="7">
    <location>
        <begin position="147"/>
        <end position="308"/>
    </location>
</feature>
<keyword evidence="3 6" id="KW-0812">Transmembrane</keyword>
<keyword evidence="5 6" id="KW-0472">Membrane</keyword>
<evidence type="ECO:0000259" key="7">
    <source>
        <dbReference type="Pfam" id="PF11728"/>
    </source>
</evidence>
<dbReference type="Proteomes" id="UP000501451">
    <property type="component" value="Chromosome"/>
</dbReference>
<evidence type="ECO:0000313" key="8">
    <source>
        <dbReference type="EMBL" id="QII81319.1"/>
    </source>
</evidence>
<reference evidence="8 9" key="1">
    <citation type="journal article" date="2017" name="Int. J. Syst. Evol. Microbiol.">
        <title>Jeotgalibaca porci sp. nov. and Jeotgalibaca arthritidis sp. nov., isolated from pigs, and emended description of the genus Jeotgalibaca.</title>
        <authorList>
            <person name="Zamora L."/>
            <person name="Perez-Sancho M."/>
            <person name="Dominguez L."/>
            <person name="Fernandez-Garayzabal J.F."/>
            <person name="Vela A.I."/>
        </authorList>
    </citation>
    <scope>NUCLEOTIDE SEQUENCE [LARGE SCALE GENOMIC DNA]</scope>
    <source>
        <strain evidence="8 9">CECT 9157</strain>
    </source>
</reference>
<keyword evidence="4 6" id="KW-1133">Transmembrane helix</keyword>
<sequence>MSLGLRTVKIASSAFIAIIVAGWLGLDYAVAAGIIAILSVLDTKKTSLLTAGQRLVSTILALSIAAVLFSILGFNIYVFALYLLLYVPSAYLLKVDSGIAPCSVLVTHLLIEQSTSLEWLTNELLLMIVGAGIALIINSYMPSKTNHIVELKEAADTCMKEVLLSFSIALKDGSPFNRDLLHQLNQLLSDAERLVLIESENRILNQSEYDIRYIEMRKSQATILTYMEKNLAICVIPMKENKILSGLFYLTANQLHESNSGDYLLHDIDLLLNQFRESQLPQSRPEFENRAILFQLLNDFSRFIQTKKDFYECHQK</sequence>
<keyword evidence="2" id="KW-1003">Cell membrane</keyword>
<keyword evidence="9" id="KW-1185">Reference proteome</keyword>
<dbReference type="KEGG" id="jar:G7057_01735"/>
<protein>
    <submittedName>
        <fullName evidence="8">Aromatic acid exporter family protein</fullName>
    </submittedName>
</protein>
<evidence type="ECO:0000313" key="9">
    <source>
        <dbReference type="Proteomes" id="UP000501451"/>
    </source>
</evidence>
<dbReference type="EMBL" id="CP049740">
    <property type="protein sequence ID" value="QII81319.1"/>
    <property type="molecule type" value="Genomic_DNA"/>
</dbReference>
<dbReference type="PANTHER" id="PTHR40064:SF1">
    <property type="entry name" value="MEMBRANE PROTEIN"/>
    <property type="match status" value="1"/>
</dbReference>
<dbReference type="Pfam" id="PF06081">
    <property type="entry name" value="ArAE_1"/>
    <property type="match status" value="1"/>
</dbReference>
<name>A0A6G7K7S3_9LACT</name>
<accession>A0A6G7K7S3</accession>
<dbReference type="RefSeq" id="WP_166160843.1">
    <property type="nucleotide sequence ID" value="NZ_CP049740.1"/>
</dbReference>
<dbReference type="GO" id="GO:0005886">
    <property type="term" value="C:plasma membrane"/>
    <property type="evidence" value="ECO:0007669"/>
    <property type="project" value="UniProtKB-SubCell"/>
</dbReference>
<evidence type="ECO:0000256" key="1">
    <source>
        <dbReference type="ARBA" id="ARBA00004651"/>
    </source>
</evidence>
<dbReference type="InterPro" id="IPR052984">
    <property type="entry name" value="UPF0421"/>
</dbReference>
<gene>
    <name evidence="8" type="ORF">G7057_01735</name>
</gene>
<dbReference type="InterPro" id="IPR021062">
    <property type="entry name" value="ArAE_1_C"/>
</dbReference>
<feature type="transmembrane region" description="Helical" evidence="6">
    <location>
        <begin position="12"/>
        <end position="38"/>
    </location>
</feature>
<comment type="subcellular location">
    <subcellularLocation>
        <location evidence="1">Cell membrane</location>
        <topology evidence="1">Multi-pass membrane protein</topology>
    </subcellularLocation>
</comment>
<evidence type="ECO:0000256" key="2">
    <source>
        <dbReference type="ARBA" id="ARBA00022475"/>
    </source>
</evidence>
<evidence type="ECO:0000256" key="3">
    <source>
        <dbReference type="ARBA" id="ARBA00022692"/>
    </source>
</evidence>
<dbReference type="InterPro" id="IPR010343">
    <property type="entry name" value="ArAE_1"/>
</dbReference>
<evidence type="ECO:0000256" key="6">
    <source>
        <dbReference type="SAM" id="Phobius"/>
    </source>
</evidence>
<feature type="transmembrane region" description="Helical" evidence="6">
    <location>
        <begin position="59"/>
        <end position="85"/>
    </location>
</feature>
<dbReference type="Gene3D" id="1.20.120.940">
    <property type="entry name" value="Putative aromatic acid exporter, C-terminal domain"/>
    <property type="match status" value="1"/>
</dbReference>
<dbReference type="AlphaFoldDB" id="A0A6G7K7S3"/>
<evidence type="ECO:0000256" key="5">
    <source>
        <dbReference type="ARBA" id="ARBA00023136"/>
    </source>
</evidence>